<reference evidence="1" key="1">
    <citation type="submission" date="2020-10" db="EMBL/GenBank/DDBJ databases">
        <authorList>
            <person name="Gilroy R."/>
        </authorList>
    </citation>
    <scope>NUCLEOTIDE SEQUENCE</scope>
    <source>
        <strain evidence="1">ChiGjej1B1-22543</strain>
    </source>
</reference>
<name>A0A9D1S3J5_9FIRM</name>
<sequence>MKELDLSVEILNAVLDGTEFGTALKDKFQKEVEIRPLRHDVASLVGCALRHSILFTRLLDKVEGLEESDKRIVMIGMANNYFCRRYEKKDMDEAIKGLLGEEKLAIALPILDKEGEENRYMPDDVDHSSLDYLSLRYNAPIWACKILHHFGYSNTFKTLKKWARPYVTYVRFRNLPELEELRTSPDFAATSIKDVYLYAGKKPLRVYEEYRRGKIFEVRPRVKELLDSHVISAPSSALLYCGKLSGGAELELVEAYGDALAMNIATSELDSKLALTRLIRELGLHNVNLFQTTDPTAMDASVPGKQQLVICLPDSTAFDQVPTSPDFLLHFDKDAMDGIISGEQKALEGCAKYVDDGGKLIYAILTISKKEGHLAVESFLQNHQEFTLVEEKQCFPYDELGTAVYYAVLSRGAEVDKIPAPLGELSALKEMSSPCAAAKAE</sequence>
<proteinExistence type="predicted"/>
<gene>
    <name evidence="1" type="ORF">IAC52_04920</name>
</gene>
<organism evidence="1 2">
    <name type="scientific">Candidatus Alloenteromonas pullicola</name>
    <dbReference type="NCBI Taxonomy" id="2840784"/>
    <lineage>
        <taxon>Bacteria</taxon>
        <taxon>Bacillati</taxon>
        <taxon>Bacillota</taxon>
        <taxon>Bacillota incertae sedis</taxon>
        <taxon>Candidatus Alloenteromonas</taxon>
    </lineage>
</organism>
<protein>
    <submittedName>
        <fullName evidence="1">Uncharacterized protein</fullName>
    </submittedName>
</protein>
<evidence type="ECO:0000313" key="1">
    <source>
        <dbReference type="EMBL" id="HIU45621.1"/>
    </source>
</evidence>
<dbReference type="Gene3D" id="3.40.50.150">
    <property type="entry name" value="Vaccinia Virus protein VP39"/>
    <property type="match status" value="1"/>
</dbReference>
<dbReference type="SUPFAM" id="SSF53335">
    <property type="entry name" value="S-adenosyl-L-methionine-dependent methyltransferases"/>
    <property type="match status" value="1"/>
</dbReference>
<evidence type="ECO:0000313" key="2">
    <source>
        <dbReference type="Proteomes" id="UP000824070"/>
    </source>
</evidence>
<dbReference type="AlphaFoldDB" id="A0A9D1S3J5"/>
<reference evidence="1" key="2">
    <citation type="journal article" date="2021" name="PeerJ">
        <title>Extensive microbial diversity within the chicken gut microbiome revealed by metagenomics and culture.</title>
        <authorList>
            <person name="Gilroy R."/>
            <person name="Ravi A."/>
            <person name="Getino M."/>
            <person name="Pursley I."/>
            <person name="Horton D.L."/>
            <person name="Alikhan N.F."/>
            <person name="Baker D."/>
            <person name="Gharbi K."/>
            <person name="Hall N."/>
            <person name="Watson M."/>
            <person name="Adriaenssens E.M."/>
            <person name="Foster-Nyarko E."/>
            <person name="Jarju S."/>
            <person name="Secka A."/>
            <person name="Antonio M."/>
            <person name="Oren A."/>
            <person name="Chaudhuri R.R."/>
            <person name="La Ragione R."/>
            <person name="Hildebrand F."/>
            <person name="Pallen M.J."/>
        </authorList>
    </citation>
    <scope>NUCLEOTIDE SEQUENCE</scope>
    <source>
        <strain evidence="1">ChiGjej1B1-22543</strain>
    </source>
</reference>
<dbReference type="InterPro" id="IPR029063">
    <property type="entry name" value="SAM-dependent_MTases_sf"/>
</dbReference>
<dbReference type="Proteomes" id="UP000824070">
    <property type="component" value="Unassembled WGS sequence"/>
</dbReference>
<accession>A0A9D1S3J5</accession>
<comment type="caution">
    <text evidence="1">The sequence shown here is derived from an EMBL/GenBank/DDBJ whole genome shotgun (WGS) entry which is preliminary data.</text>
</comment>
<dbReference type="EMBL" id="DVMV01000041">
    <property type="protein sequence ID" value="HIU45621.1"/>
    <property type="molecule type" value="Genomic_DNA"/>
</dbReference>